<comment type="caution">
    <text evidence="2">The sequence shown here is derived from an EMBL/GenBank/DDBJ whole genome shotgun (WGS) entry which is preliminary data.</text>
</comment>
<keyword evidence="3" id="KW-1185">Reference proteome</keyword>
<dbReference type="Proteomes" id="UP000233551">
    <property type="component" value="Unassembled WGS sequence"/>
</dbReference>
<evidence type="ECO:0000313" key="3">
    <source>
        <dbReference type="Proteomes" id="UP000233551"/>
    </source>
</evidence>
<proteinExistence type="predicted"/>
<feature type="compositionally biased region" description="Basic and acidic residues" evidence="1">
    <location>
        <begin position="13"/>
        <end position="27"/>
    </location>
</feature>
<evidence type="ECO:0000256" key="1">
    <source>
        <dbReference type="SAM" id="MobiDB-lite"/>
    </source>
</evidence>
<organism evidence="2 3">
    <name type="scientific">Punica granatum</name>
    <name type="common">Pomegranate</name>
    <dbReference type="NCBI Taxonomy" id="22663"/>
    <lineage>
        <taxon>Eukaryota</taxon>
        <taxon>Viridiplantae</taxon>
        <taxon>Streptophyta</taxon>
        <taxon>Embryophyta</taxon>
        <taxon>Tracheophyta</taxon>
        <taxon>Spermatophyta</taxon>
        <taxon>Magnoliopsida</taxon>
        <taxon>eudicotyledons</taxon>
        <taxon>Gunneridae</taxon>
        <taxon>Pentapetalae</taxon>
        <taxon>rosids</taxon>
        <taxon>malvids</taxon>
        <taxon>Myrtales</taxon>
        <taxon>Lythraceae</taxon>
        <taxon>Punica</taxon>
    </lineage>
</organism>
<dbReference type="EMBL" id="PGOL01003066">
    <property type="protein sequence ID" value="PKI43230.1"/>
    <property type="molecule type" value="Genomic_DNA"/>
</dbReference>
<accession>A0A2I0IHQ3</accession>
<evidence type="ECO:0000313" key="2">
    <source>
        <dbReference type="EMBL" id="PKI43230.1"/>
    </source>
</evidence>
<gene>
    <name evidence="2" type="ORF">CRG98_036376</name>
</gene>
<feature type="region of interest" description="Disordered" evidence="1">
    <location>
        <begin position="1"/>
        <end position="96"/>
    </location>
</feature>
<protein>
    <submittedName>
        <fullName evidence="2">Uncharacterized protein</fullName>
    </submittedName>
</protein>
<sequence length="96" mass="10649">MVGHQPANIARGGHNELDSSRMKDLSDRQTTSEMKGLDEPRPPIETRGRRTPLPLERLDEPLLMTTRAGIASLDEPQQQLLGLDGPQQQELGLDEP</sequence>
<reference evidence="2 3" key="1">
    <citation type="submission" date="2017-11" db="EMBL/GenBank/DDBJ databases">
        <title>De-novo sequencing of pomegranate (Punica granatum L.) genome.</title>
        <authorList>
            <person name="Akparov Z."/>
            <person name="Amiraslanov A."/>
            <person name="Hajiyeva S."/>
            <person name="Abbasov M."/>
            <person name="Kaur K."/>
            <person name="Hamwieh A."/>
            <person name="Solovyev V."/>
            <person name="Salamov A."/>
            <person name="Braich B."/>
            <person name="Kosarev P."/>
            <person name="Mahmoud A."/>
            <person name="Hajiyev E."/>
            <person name="Babayeva S."/>
            <person name="Izzatullayeva V."/>
            <person name="Mammadov A."/>
            <person name="Mammadov A."/>
            <person name="Sharifova S."/>
            <person name="Ojaghi J."/>
            <person name="Eynullazada K."/>
            <person name="Bayramov B."/>
            <person name="Abdulazimova A."/>
            <person name="Shahmuradov I."/>
        </authorList>
    </citation>
    <scope>NUCLEOTIDE SEQUENCE [LARGE SCALE GENOMIC DNA]</scope>
    <source>
        <strain evidence="3">cv. AG2017</strain>
        <tissue evidence="2">Leaf</tissue>
    </source>
</reference>
<feature type="compositionally biased region" description="Basic and acidic residues" evidence="1">
    <location>
        <begin position="35"/>
        <end position="48"/>
    </location>
</feature>
<feature type="compositionally biased region" description="Low complexity" evidence="1">
    <location>
        <begin position="73"/>
        <end position="96"/>
    </location>
</feature>
<name>A0A2I0IHQ3_PUNGR</name>
<dbReference type="AlphaFoldDB" id="A0A2I0IHQ3"/>